<dbReference type="EC" id="2.7.7.12" evidence="7"/>
<evidence type="ECO:0000256" key="8">
    <source>
        <dbReference type="PIRSR" id="PIRSR000808-1"/>
    </source>
</evidence>
<name>E1YLY5_9BACT</name>
<dbReference type="Pfam" id="PF02744">
    <property type="entry name" value="GalP_UDP_tr_C"/>
    <property type="match status" value="1"/>
</dbReference>
<dbReference type="InterPro" id="IPR005849">
    <property type="entry name" value="GalP_Utransf_N"/>
</dbReference>
<feature type="binding site" evidence="9">
    <location>
        <position position="169"/>
    </location>
    <ligand>
        <name>Zn(2+)</name>
        <dbReference type="ChEBI" id="CHEBI:29105"/>
    </ligand>
</feature>
<evidence type="ECO:0000259" key="10">
    <source>
        <dbReference type="Pfam" id="PF01087"/>
    </source>
</evidence>
<evidence type="ECO:0000256" key="1">
    <source>
        <dbReference type="ARBA" id="ARBA00010951"/>
    </source>
</evidence>
<evidence type="ECO:0000313" key="12">
    <source>
        <dbReference type="EMBL" id="CBX31118.1"/>
    </source>
</evidence>
<evidence type="ECO:0000256" key="9">
    <source>
        <dbReference type="PIRSR" id="PIRSR000808-3"/>
    </source>
</evidence>
<reference evidence="12" key="1">
    <citation type="journal article" date="2011" name="Environ. Microbiol.">
        <title>Genomic insights into the metabolic potential of the polycyclic aromatic hydrocarbon degrading sulfate-reducing Deltaproteobacterium N47.</title>
        <authorList>
            <person name="Bergmann F."/>
            <person name="Selesi D."/>
            <person name="Weinmaier T."/>
            <person name="Tischler P."/>
            <person name="Rattei T."/>
            <person name="Meckenstock R.U."/>
        </authorList>
    </citation>
    <scope>NUCLEOTIDE SEQUENCE</scope>
</reference>
<sequence>MMNKTTNEMRYNPVIGEWVIYATSRRTRPDEMRSQTGVHTPPVLSHEPSCPFCPGNEHMLPGILLEVTDNSNNWTVRVVPNRYPALTPEGNSIESDIGVYRVMRGIGKHEVIIESRYHDRPIGLLSIEEAQSLIKVYNRRYRDLAAGPGIRTVLIFRNHGATAGTSLAHPHSQIIAAGFVPRLIMDRKRQALSYFNTSGRCLFCRLIDDEIQDSRRILFANDHFIGFVPYAAETPYEVWVVPKTHRGNFGDISENEKAGLAESLQSVIACLRFKLNDPDYNFVIHSIPFAEVLEAQALHWYVHIQPRLTTPAGFEMGSGIRINPSLPEDDAAFLNG</sequence>
<evidence type="ECO:0000256" key="6">
    <source>
        <dbReference type="ARBA" id="ARBA00023277"/>
    </source>
</evidence>
<keyword evidence="6" id="KW-0119">Carbohydrate metabolism</keyword>
<evidence type="ECO:0000256" key="5">
    <source>
        <dbReference type="ARBA" id="ARBA00022833"/>
    </source>
</evidence>
<keyword evidence="3" id="KW-0548">Nucleotidyltransferase</keyword>
<dbReference type="EMBL" id="FR695877">
    <property type="protein sequence ID" value="CBX31118.1"/>
    <property type="molecule type" value="Genomic_DNA"/>
</dbReference>
<feature type="domain" description="Galactose-1-phosphate uridyl transferase N-terminal" evidence="10">
    <location>
        <begin position="5"/>
        <end position="181"/>
    </location>
</feature>
<feature type="binding site" evidence="9">
    <location>
        <position position="53"/>
    </location>
    <ligand>
        <name>Zn(2+)</name>
        <dbReference type="ChEBI" id="CHEBI:29105"/>
    </ligand>
</feature>
<dbReference type="UniPathway" id="UPA00214"/>
<dbReference type="InterPro" id="IPR036265">
    <property type="entry name" value="HIT-like_sf"/>
</dbReference>
<keyword evidence="5 9" id="KW-0862">Zinc</keyword>
<dbReference type="Pfam" id="PF01087">
    <property type="entry name" value="GalP_UDP_transf"/>
    <property type="match status" value="1"/>
</dbReference>
<dbReference type="InterPro" id="IPR053177">
    <property type="entry name" value="ADP-glucose_phosphorylase"/>
</dbReference>
<comment type="similarity">
    <text evidence="1">Belongs to the galactose-1-phosphate uridylyltransferase type 1 family.</text>
</comment>
<dbReference type="InterPro" id="IPR001937">
    <property type="entry name" value="GalP_UDPtransf1"/>
</dbReference>
<protein>
    <recommendedName>
        <fullName evidence="7">Galactose-1-phosphate uridylyltransferase</fullName>
        <ecNumber evidence="7">2.7.7.12</ecNumber>
    </recommendedName>
</protein>
<organism evidence="12">
    <name type="scientific">uncultured Desulfobacterium sp</name>
    <dbReference type="NCBI Taxonomy" id="201089"/>
    <lineage>
        <taxon>Bacteria</taxon>
        <taxon>Pseudomonadati</taxon>
        <taxon>Thermodesulfobacteriota</taxon>
        <taxon>Desulfobacteria</taxon>
        <taxon>Desulfobacterales</taxon>
        <taxon>Desulfobacteriaceae</taxon>
        <taxon>Desulfobacterium</taxon>
        <taxon>environmental samples</taxon>
    </lineage>
</organism>
<dbReference type="PIRSF" id="PIRSF000808">
    <property type="entry name" value="GalT"/>
    <property type="match status" value="1"/>
</dbReference>
<comment type="cofactor">
    <cofactor evidence="9">
        <name>Zn(2+)</name>
        <dbReference type="ChEBI" id="CHEBI:29105"/>
    </cofactor>
    <text evidence="9">Binds 1 zinc ion per subunit.</text>
</comment>
<dbReference type="InterPro" id="IPR005850">
    <property type="entry name" value="GalP_Utransf_C"/>
</dbReference>
<dbReference type="PANTHER" id="PTHR42763">
    <property type="entry name" value="ADP-GLUCOSE PHOSPHORYLASE"/>
    <property type="match status" value="1"/>
</dbReference>
<dbReference type="Gene3D" id="3.30.428.10">
    <property type="entry name" value="HIT-like"/>
    <property type="match status" value="2"/>
</dbReference>
<keyword evidence="2" id="KW-0808">Transferase</keyword>
<feature type="active site" description="Tele-UMP-histidine intermediate" evidence="8">
    <location>
        <position position="171"/>
    </location>
</feature>
<evidence type="ECO:0000256" key="2">
    <source>
        <dbReference type="ARBA" id="ARBA00022679"/>
    </source>
</evidence>
<evidence type="ECO:0000256" key="7">
    <source>
        <dbReference type="NCBIfam" id="TIGR00209"/>
    </source>
</evidence>
<dbReference type="AlphaFoldDB" id="E1YLY5"/>
<dbReference type="GO" id="GO:0008270">
    <property type="term" value="F:zinc ion binding"/>
    <property type="evidence" value="ECO:0007669"/>
    <property type="project" value="InterPro"/>
</dbReference>
<dbReference type="GO" id="GO:0006012">
    <property type="term" value="P:galactose metabolic process"/>
    <property type="evidence" value="ECO:0007669"/>
    <property type="project" value="UniProtKB-UniRule"/>
</dbReference>
<feature type="binding site" evidence="9">
    <location>
        <position position="118"/>
    </location>
    <ligand>
        <name>Zn(2+)</name>
        <dbReference type="ChEBI" id="CHEBI:29105"/>
    </ligand>
</feature>
<evidence type="ECO:0000259" key="11">
    <source>
        <dbReference type="Pfam" id="PF02744"/>
    </source>
</evidence>
<gene>
    <name evidence="12" type="ORF">N47_E46300</name>
</gene>
<feature type="binding site" evidence="9">
    <location>
        <position position="50"/>
    </location>
    <ligand>
        <name>Zn(2+)</name>
        <dbReference type="ChEBI" id="CHEBI:29105"/>
    </ligand>
</feature>
<dbReference type="PANTHER" id="PTHR42763:SF2">
    <property type="entry name" value="ADP-GLUCOSE PHOSPHORYLASE"/>
    <property type="match status" value="1"/>
</dbReference>
<accession>E1YLY5</accession>
<keyword evidence="4 9" id="KW-0479">Metal-binding</keyword>
<evidence type="ECO:0000256" key="4">
    <source>
        <dbReference type="ARBA" id="ARBA00022723"/>
    </source>
</evidence>
<proteinExistence type="inferred from homology"/>
<feature type="domain" description="Galactose-1-phosphate uridyl transferase C-terminal" evidence="11">
    <location>
        <begin position="191"/>
        <end position="308"/>
    </location>
</feature>
<evidence type="ECO:0000256" key="3">
    <source>
        <dbReference type="ARBA" id="ARBA00022695"/>
    </source>
</evidence>
<dbReference type="NCBIfam" id="TIGR00209">
    <property type="entry name" value="galT_1"/>
    <property type="match status" value="1"/>
</dbReference>
<dbReference type="GO" id="GO:0008108">
    <property type="term" value="F:UDP-glucose:hexose-1-phosphate uridylyltransferase activity"/>
    <property type="evidence" value="ECO:0007669"/>
    <property type="project" value="UniProtKB-UniRule"/>
</dbReference>
<dbReference type="SUPFAM" id="SSF54197">
    <property type="entry name" value="HIT-like"/>
    <property type="match status" value="2"/>
</dbReference>